<dbReference type="InterPro" id="IPR001356">
    <property type="entry name" value="HD"/>
</dbReference>
<dbReference type="PANTHER" id="PTHR24340:SF82">
    <property type="entry name" value="HOMEOBOX PROTEIN VND"/>
    <property type="match status" value="1"/>
</dbReference>
<protein>
    <recommendedName>
        <fullName evidence="10">Homeobox domain-containing protein</fullName>
    </recommendedName>
</protein>
<comment type="caution">
    <text evidence="11">The sequence shown here is derived from an EMBL/GenBank/DDBJ whole genome shotgun (WGS) entry which is preliminary data.</text>
</comment>
<dbReference type="SUPFAM" id="SSF46689">
    <property type="entry name" value="Homeodomain-like"/>
    <property type="match status" value="1"/>
</dbReference>
<dbReference type="GO" id="GO:0000978">
    <property type="term" value="F:RNA polymerase II cis-regulatory region sequence-specific DNA binding"/>
    <property type="evidence" value="ECO:0007669"/>
    <property type="project" value="TreeGrafter"/>
</dbReference>
<evidence type="ECO:0000256" key="8">
    <source>
        <dbReference type="RuleBase" id="RU000682"/>
    </source>
</evidence>
<keyword evidence="12" id="KW-1185">Reference proteome</keyword>
<keyword evidence="3" id="KW-0217">Developmental protein</keyword>
<evidence type="ECO:0000313" key="12">
    <source>
        <dbReference type="Proteomes" id="UP001075354"/>
    </source>
</evidence>
<dbReference type="Gene3D" id="1.10.10.60">
    <property type="entry name" value="Homeodomain-like"/>
    <property type="match status" value="1"/>
</dbReference>
<dbReference type="Proteomes" id="UP001075354">
    <property type="component" value="Chromosome 11"/>
</dbReference>
<accession>A0AAV7X9H6</accession>
<feature type="compositionally biased region" description="Gly residues" evidence="9">
    <location>
        <begin position="223"/>
        <end position="239"/>
    </location>
</feature>
<feature type="compositionally biased region" description="Acidic residues" evidence="9">
    <location>
        <begin position="202"/>
        <end position="216"/>
    </location>
</feature>
<dbReference type="GO" id="GO:0005634">
    <property type="term" value="C:nucleus"/>
    <property type="evidence" value="ECO:0007669"/>
    <property type="project" value="UniProtKB-SubCell"/>
</dbReference>
<dbReference type="PROSITE" id="PS00027">
    <property type="entry name" value="HOMEOBOX_1"/>
    <property type="match status" value="1"/>
</dbReference>
<evidence type="ECO:0000313" key="11">
    <source>
        <dbReference type="EMBL" id="KAJ1522636.1"/>
    </source>
</evidence>
<dbReference type="Pfam" id="PF00046">
    <property type="entry name" value="Homeodomain"/>
    <property type="match status" value="1"/>
</dbReference>
<feature type="compositionally biased region" description="Polar residues" evidence="9">
    <location>
        <begin position="146"/>
        <end position="161"/>
    </location>
</feature>
<feature type="region of interest" description="Disordered" evidence="9">
    <location>
        <begin position="87"/>
        <end position="248"/>
    </location>
</feature>
<organism evidence="11 12">
    <name type="scientific">Megalurothrips usitatus</name>
    <name type="common">bean blossom thrips</name>
    <dbReference type="NCBI Taxonomy" id="439358"/>
    <lineage>
        <taxon>Eukaryota</taxon>
        <taxon>Metazoa</taxon>
        <taxon>Ecdysozoa</taxon>
        <taxon>Arthropoda</taxon>
        <taxon>Hexapoda</taxon>
        <taxon>Insecta</taxon>
        <taxon>Pterygota</taxon>
        <taxon>Neoptera</taxon>
        <taxon>Paraneoptera</taxon>
        <taxon>Thysanoptera</taxon>
        <taxon>Terebrantia</taxon>
        <taxon>Thripoidea</taxon>
        <taxon>Thripidae</taxon>
        <taxon>Megalurothrips</taxon>
    </lineage>
</organism>
<feature type="region of interest" description="Disordered" evidence="9">
    <location>
        <begin position="301"/>
        <end position="320"/>
    </location>
</feature>
<name>A0AAV7X9H6_9NEOP</name>
<dbReference type="InterPro" id="IPR009057">
    <property type="entry name" value="Homeodomain-like_sf"/>
</dbReference>
<feature type="compositionally biased region" description="Basic and acidic residues" evidence="9">
    <location>
        <begin position="302"/>
        <end position="312"/>
    </location>
</feature>
<feature type="domain" description="Homeobox" evidence="10">
    <location>
        <begin position="242"/>
        <end position="302"/>
    </location>
</feature>
<feature type="region of interest" description="Disordered" evidence="9">
    <location>
        <begin position="334"/>
        <end position="366"/>
    </location>
</feature>
<reference evidence="11" key="1">
    <citation type="submission" date="2022-12" db="EMBL/GenBank/DDBJ databases">
        <title>Chromosome-level genome assembly of the bean flower thrips Megalurothrips usitatus.</title>
        <authorList>
            <person name="Ma L."/>
            <person name="Liu Q."/>
            <person name="Li H."/>
            <person name="Cai W."/>
        </authorList>
    </citation>
    <scope>NUCLEOTIDE SEQUENCE</scope>
    <source>
        <strain evidence="11">Cailab_2022a</strain>
    </source>
</reference>
<keyword evidence="6 7" id="KW-0539">Nucleus</keyword>
<dbReference type="PROSITE" id="PS50071">
    <property type="entry name" value="HOMEOBOX_2"/>
    <property type="match status" value="1"/>
</dbReference>
<gene>
    <name evidence="11" type="ORF">ONE63_001808</name>
</gene>
<dbReference type="AlphaFoldDB" id="A0AAV7X9H6"/>
<feature type="compositionally biased region" description="Basic and acidic residues" evidence="9">
    <location>
        <begin position="183"/>
        <end position="201"/>
    </location>
</feature>
<evidence type="ECO:0000256" key="6">
    <source>
        <dbReference type="ARBA" id="ARBA00023242"/>
    </source>
</evidence>
<evidence type="ECO:0000256" key="5">
    <source>
        <dbReference type="ARBA" id="ARBA00023155"/>
    </source>
</evidence>
<proteinExistence type="inferred from homology"/>
<dbReference type="GO" id="GO:0030154">
    <property type="term" value="P:cell differentiation"/>
    <property type="evidence" value="ECO:0007669"/>
    <property type="project" value="TreeGrafter"/>
</dbReference>
<evidence type="ECO:0000256" key="3">
    <source>
        <dbReference type="ARBA" id="ARBA00022473"/>
    </source>
</evidence>
<dbReference type="GO" id="GO:0000981">
    <property type="term" value="F:DNA-binding transcription factor activity, RNA polymerase II-specific"/>
    <property type="evidence" value="ECO:0007669"/>
    <property type="project" value="InterPro"/>
</dbReference>
<evidence type="ECO:0000256" key="1">
    <source>
        <dbReference type="ARBA" id="ARBA00004123"/>
    </source>
</evidence>
<evidence type="ECO:0000259" key="10">
    <source>
        <dbReference type="PROSITE" id="PS50071"/>
    </source>
</evidence>
<keyword evidence="5 7" id="KW-0371">Homeobox</keyword>
<dbReference type="PANTHER" id="PTHR24340">
    <property type="entry name" value="HOMEOBOX PROTEIN NKX"/>
    <property type="match status" value="1"/>
</dbReference>
<feature type="DNA-binding region" description="Homeobox" evidence="7">
    <location>
        <begin position="244"/>
        <end position="303"/>
    </location>
</feature>
<evidence type="ECO:0000256" key="2">
    <source>
        <dbReference type="ARBA" id="ARBA00005661"/>
    </source>
</evidence>
<comment type="subcellular location">
    <subcellularLocation>
        <location evidence="1 7 8">Nucleus</location>
    </subcellularLocation>
</comment>
<dbReference type="InterPro" id="IPR020479">
    <property type="entry name" value="HD_metazoa"/>
</dbReference>
<evidence type="ECO:0000256" key="7">
    <source>
        <dbReference type="PROSITE-ProRule" id="PRU00108"/>
    </source>
</evidence>
<dbReference type="FunFam" id="1.10.10.60:FF:000101">
    <property type="entry name" value="NK2 homeobox 8"/>
    <property type="match status" value="1"/>
</dbReference>
<dbReference type="InterPro" id="IPR017970">
    <property type="entry name" value="Homeobox_CS"/>
</dbReference>
<dbReference type="PRINTS" id="PR00024">
    <property type="entry name" value="HOMEOBOX"/>
</dbReference>
<feature type="compositionally biased region" description="Polar residues" evidence="9">
    <location>
        <begin position="122"/>
        <end position="140"/>
    </location>
</feature>
<dbReference type="EMBL" id="JAPTSV010000011">
    <property type="protein sequence ID" value="KAJ1522636.1"/>
    <property type="molecule type" value="Genomic_DNA"/>
</dbReference>
<comment type="similarity">
    <text evidence="2">Belongs to the NK-2 homeobox family.</text>
</comment>
<dbReference type="CDD" id="cd00086">
    <property type="entry name" value="homeodomain"/>
    <property type="match status" value="1"/>
</dbReference>
<evidence type="ECO:0000256" key="4">
    <source>
        <dbReference type="ARBA" id="ARBA00023125"/>
    </source>
</evidence>
<keyword evidence="4 7" id="KW-0238">DNA-binding</keyword>
<sequence>MKMPGQARSGFHISDILDLNDPKAAEGDHAAQHPLATGLPLLLGNTPAQDLVSLYGPHALLGHPLAGTPADHLGGALPGHMGSLGPLGPLTALHGGAPPRPWSHSRDQPSPASDAGMLAPQGPQQVSPDSTSHHSTSLETAGTELSMDSTASSLAQHNADSTRVKHGSPAPGHGGSDPAGRPADSDHHHHHDRERDENSDQEHDEDDLVDDDEMEAGETAFGEGEGGQGGPGGQSGQPGGVHKKRKRRVLFSKAQTYELERRFRQQRYLSAPEREHLASVIRLTPTQVKIWFQNHRYKTKRAQQEKGIHDQHSSMTSMPSPRRVAVPVLVRDGKPCGGKSPGDHLPLPPYPHPAHGGGHHPPGHHLVLPQARGWAW</sequence>
<evidence type="ECO:0000256" key="9">
    <source>
        <dbReference type="SAM" id="MobiDB-lite"/>
    </source>
</evidence>
<dbReference type="InterPro" id="IPR050394">
    <property type="entry name" value="Homeobox_NK-like"/>
</dbReference>
<dbReference type="SMART" id="SM00389">
    <property type="entry name" value="HOX"/>
    <property type="match status" value="1"/>
</dbReference>